<dbReference type="PANTHER" id="PTHR42852:SF13">
    <property type="entry name" value="PROTEIN DIPZ"/>
    <property type="match status" value="1"/>
</dbReference>
<dbReference type="SUPFAM" id="SSF52833">
    <property type="entry name" value="Thioredoxin-like"/>
    <property type="match status" value="1"/>
</dbReference>
<organism evidence="5 6">
    <name type="scientific">Sphingomonas gilva</name>
    <dbReference type="NCBI Taxonomy" id="2305907"/>
    <lineage>
        <taxon>Bacteria</taxon>
        <taxon>Pseudomonadati</taxon>
        <taxon>Pseudomonadota</taxon>
        <taxon>Alphaproteobacteria</taxon>
        <taxon>Sphingomonadales</taxon>
        <taxon>Sphingomonadaceae</taxon>
        <taxon>Sphingomonas</taxon>
    </lineage>
</organism>
<evidence type="ECO:0000259" key="4">
    <source>
        <dbReference type="PROSITE" id="PS51352"/>
    </source>
</evidence>
<evidence type="ECO:0000313" key="6">
    <source>
        <dbReference type="Proteomes" id="UP000266693"/>
    </source>
</evidence>
<name>A0A396RVK7_9SPHN</name>
<gene>
    <name evidence="5" type="ORF">D1610_09760</name>
</gene>
<dbReference type="InterPro" id="IPR013766">
    <property type="entry name" value="Thioredoxin_domain"/>
</dbReference>
<keyword evidence="3" id="KW-0676">Redox-active center</keyword>
<dbReference type="InterPro" id="IPR013740">
    <property type="entry name" value="Redoxin"/>
</dbReference>
<dbReference type="GO" id="GO:0017004">
    <property type="term" value="P:cytochrome complex assembly"/>
    <property type="evidence" value="ECO:0007669"/>
    <property type="project" value="UniProtKB-KW"/>
</dbReference>
<proteinExistence type="predicted"/>
<dbReference type="Proteomes" id="UP000266693">
    <property type="component" value="Unassembled WGS sequence"/>
</dbReference>
<dbReference type="GO" id="GO:0030313">
    <property type="term" value="C:cell envelope"/>
    <property type="evidence" value="ECO:0007669"/>
    <property type="project" value="UniProtKB-SubCell"/>
</dbReference>
<dbReference type="Gene3D" id="3.40.30.10">
    <property type="entry name" value="Glutaredoxin"/>
    <property type="match status" value="1"/>
</dbReference>
<evidence type="ECO:0000256" key="2">
    <source>
        <dbReference type="ARBA" id="ARBA00022748"/>
    </source>
</evidence>
<accession>A0A396RVK7</accession>
<dbReference type="PANTHER" id="PTHR42852">
    <property type="entry name" value="THIOL:DISULFIDE INTERCHANGE PROTEIN DSBE"/>
    <property type="match status" value="1"/>
</dbReference>
<evidence type="ECO:0000256" key="3">
    <source>
        <dbReference type="ARBA" id="ARBA00023284"/>
    </source>
</evidence>
<keyword evidence="2" id="KW-0201">Cytochrome c-type biogenesis</keyword>
<dbReference type="InterPro" id="IPR017937">
    <property type="entry name" value="Thioredoxin_CS"/>
</dbReference>
<dbReference type="GO" id="GO:0015036">
    <property type="term" value="F:disulfide oxidoreductase activity"/>
    <property type="evidence" value="ECO:0007669"/>
    <property type="project" value="UniProtKB-ARBA"/>
</dbReference>
<evidence type="ECO:0000313" key="5">
    <source>
        <dbReference type="EMBL" id="RHW17711.1"/>
    </source>
</evidence>
<dbReference type="Pfam" id="PF08534">
    <property type="entry name" value="Redoxin"/>
    <property type="match status" value="1"/>
</dbReference>
<reference evidence="5 6" key="1">
    <citation type="submission" date="2018-08" db="EMBL/GenBank/DDBJ databases">
        <title>The multiple taxonomic identification of Sphingomonas gilva.</title>
        <authorList>
            <person name="Zhu D."/>
            <person name="Zheng S."/>
        </authorList>
    </citation>
    <scope>NUCLEOTIDE SEQUENCE [LARGE SCALE GENOMIC DNA]</scope>
    <source>
        <strain evidence="5 6">ZDH117</strain>
    </source>
</reference>
<dbReference type="PROSITE" id="PS51352">
    <property type="entry name" value="THIOREDOXIN_2"/>
    <property type="match status" value="1"/>
</dbReference>
<dbReference type="AlphaFoldDB" id="A0A396RVK7"/>
<comment type="caution">
    <text evidence="5">The sequence shown here is derived from an EMBL/GenBank/DDBJ whole genome shotgun (WGS) entry which is preliminary data.</text>
</comment>
<dbReference type="OrthoDB" id="9799347at2"/>
<feature type="domain" description="Thioredoxin" evidence="4">
    <location>
        <begin position="45"/>
        <end position="184"/>
    </location>
</feature>
<sequence>MICISVALLCAAACDRQSPPVEQAPADNAAAAAPALNEEGLLDRSHKGEAAPALAFKTPEGTDTTLAAFKGKPVLVNLWATWCAPCKAEMPTLDALALREAGKLTVLTISQDLQGAEAVAPYWRAQGFKALKPYLDPEIGFSMTYAATLPMTILYDAQGRELWRMTGGMDWSGPKAAALIAEAS</sequence>
<dbReference type="CDD" id="cd02966">
    <property type="entry name" value="TlpA_like_family"/>
    <property type="match status" value="1"/>
</dbReference>
<dbReference type="InterPro" id="IPR050553">
    <property type="entry name" value="Thioredoxin_ResA/DsbE_sf"/>
</dbReference>
<evidence type="ECO:0000256" key="1">
    <source>
        <dbReference type="ARBA" id="ARBA00004196"/>
    </source>
</evidence>
<dbReference type="PROSITE" id="PS00194">
    <property type="entry name" value="THIOREDOXIN_1"/>
    <property type="match status" value="1"/>
</dbReference>
<keyword evidence="6" id="KW-1185">Reference proteome</keyword>
<dbReference type="InterPro" id="IPR036249">
    <property type="entry name" value="Thioredoxin-like_sf"/>
</dbReference>
<comment type="subcellular location">
    <subcellularLocation>
        <location evidence="1">Cell envelope</location>
    </subcellularLocation>
</comment>
<dbReference type="EMBL" id="QWLV01000003">
    <property type="protein sequence ID" value="RHW17711.1"/>
    <property type="molecule type" value="Genomic_DNA"/>
</dbReference>
<protein>
    <submittedName>
        <fullName evidence="5">TlpA family protein disulfide reductase</fullName>
    </submittedName>
</protein>